<protein>
    <submittedName>
        <fullName evidence="1">Uncharacterized protein</fullName>
    </submittedName>
</protein>
<comment type="caution">
    <text evidence="1">The sequence shown here is derived from an EMBL/GenBank/DDBJ whole genome shotgun (WGS) entry which is preliminary data.</text>
</comment>
<feature type="non-terminal residue" evidence="1">
    <location>
        <position position="128"/>
    </location>
</feature>
<dbReference type="AlphaFoldDB" id="X1L495"/>
<name>X1L495_9ZZZZ</name>
<organism evidence="1">
    <name type="scientific">marine sediment metagenome</name>
    <dbReference type="NCBI Taxonomy" id="412755"/>
    <lineage>
        <taxon>unclassified sequences</taxon>
        <taxon>metagenomes</taxon>
        <taxon>ecological metagenomes</taxon>
    </lineage>
</organism>
<accession>X1L495</accession>
<sequence>MVELLIELENIIKVLPLVKQEQQTIILGIFLNETEFTNKESKNILIVTGLLLQLILFAHMPYLTGHTPTNTDLKNAEKISLEIINTPGSILSEDGGLLVVNRRQILFQPFVFTQLARQNLWDQGKFVA</sequence>
<proteinExistence type="predicted"/>
<evidence type="ECO:0000313" key="1">
    <source>
        <dbReference type="EMBL" id="GAH97264.1"/>
    </source>
</evidence>
<reference evidence="1" key="1">
    <citation type="journal article" date="2014" name="Front. Microbiol.">
        <title>High frequency of phylogenetically diverse reductive dehalogenase-homologous genes in deep subseafloor sedimentary metagenomes.</title>
        <authorList>
            <person name="Kawai M."/>
            <person name="Futagami T."/>
            <person name="Toyoda A."/>
            <person name="Takaki Y."/>
            <person name="Nishi S."/>
            <person name="Hori S."/>
            <person name="Arai W."/>
            <person name="Tsubouchi T."/>
            <person name="Morono Y."/>
            <person name="Uchiyama I."/>
            <person name="Ito T."/>
            <person name="Fujiyama A."/>
            <person name="Inagaki F."/>
            <person name="Takami H."/>
        </authorList>
    </citation>
    <scope>NUCLEOTIDE SEQUENCE</scope>
    <source>
        <strain evidence="1">Expedition CK06-06</strain>
    </source>
</reference>
<gene>
    <name evidence="1" type="ORF">S06H3_07198</name>
</gene>
<dbReference type="EMBL" id="BARV01002890">
    <property type="protein sequence ID" value="GAH97264.1"/>
    <property type="molecule type" value="Genomic_DNA"/>
</dbReference>